<evidence type="ECO:0000256" key="1">
    <source>
        <dbReference type="SAM" id="SignalP"/>
    </source>
</evidence>
<gene>
    <name evidence="2" type="ORF">BD289DRAFT_429906</name>
</gene>
<sequence length="88" mass="9839">MVTNLGMLWLLDGLDAMWPPPLRVRKPSPFPQMYSSPQVRETGTNARSFCPFGHCSNAALQQGGGHRYDKYQVLENGLSSGRFCSKSY</sequence>
<feature type="chain" id="PRO_5015393854" evidence="1">
    <location>
        <begin position="17"/>
        <end position="88"/>
    </location>
</feature>
<dbReference type="AlphaFoldDB" id="A0A2T3ACI1"/>
<protein>
    <submittedName>
        <fullName evidence="2">Uncharacterized protein</fullName>
    </submittedName>
</protein>
<dbReference type="Proteomes" id="UP000241462">
    <property type="component" value="Unassembled WGS sequence"/>
</dbReference>
<dbReference type="InParanoid" id="A0A2T3ACI1"/>
<evidence type="ECO:0000313" key="2">
    <source>
        <dbReference type="EMBL" id="PSR91923.1"/>
    </source>
</evidence>
<keyword evidence="1" id="KW-0732">Signal</keyword>
<organism evidence="2 3">
    <name type="scientific">Coniella lustricola</name>
    <dbReference type="NCBI Taxonomy" id="2025994"/>
    <lineage>
        <taxon>Eukaryota</taxon>
        <taxon>Fungi</taxon>
        <taxon>Dikarya</taxon>
        <taxon>Ascomycota</taxon>
        <taxon>Pezizomycotina</taxon>
        <taxon>Sordariomycetes</taxon>
        <taxon>Sordariomycetidae</taxon>
        <taxon>Diaporthales</taxon>
        <taxon>Schizoparmaceae</taxon>
        <taxon>Coniella</taxon>
    </lineage>
</organism>
<accession>A0A2T3ACI1</accession>
<proteinExistence type="predicted"/>
<evidence type="ECO:0000313" key="3">
    <source>
        <dbReference type="Proteomes" id="UP000241462"/>
    </source>
</evidence>
<name>A0A2T3ACI1_9PEZI</name>
<dbReference type="EMBL" id="KZ678413">
    <property type="protein sequence ID" value="PSR91923.1"/>
    <property type="molecule type" value="Genomic_DNA"/>
</dbReference>
<feature type="signal peptide" evidence="1">
    <location>
        <begin position="1"/>
        <end position="16"/>
    </location>
</feature>
<reference evidence="2 3" key="1">
    <citation type="journal article" date="2018" name="Mycol. Prog.">
        <title>Coniella lustricola, a new species from submerged detritus.</title>
        <authorList>
            <person name="Raudabaugh D.B."/>
            <person name="Iturriaga T."/>
            <person name="Carver A."/>
            <person name="Mondo S."/>
            <person name="Pangilinan J."/>
            <person name="Lipzen A."/>
            <person name="He G."/>
            <person name="Amirebrahimi M."/>
            <person name="Grigoriev I.V."/>
            <person name="Miller A.N."/>
        </authorList>
    </citation>
    <scope>NUCLEOTIDE SEQUENCE [LARGE SCALE GENOMIC DNA]</scope>
    <source>
        <strain evidence="2 3">B22-T-1</strain>
    </source>
</reference>
<keyword evidence="3" id="KW-1185">Reference proteome</keyword>